<dbReference type="GO" id="GO:0005737">
    <property type="term" value="C:cytoplasm"/>
    <property type="evidence" value="ECO:0007669"/>
    <property type="project" value="TreeGrafter"/>
</dbReference>
<gene>
    <name evidence="2" type="ordered locus">Afer_0607</name>
</gene>
<dbReference type="AlphaFoldDB" id="C7LXV3"/>
<dbReference type="InterPro" id="IPR016181">
    <property type="entry name" value="Acyl_CoA_acyltransferase"/>
</dbReference>
<proteinExistence type="predicted"/>
<dbReference type="KEGG" id="afo:Afer_0607"/>
<dbReference type="SUPFAM" id="SSF55729">
    <property type="entry name" value="Acyl-CoA N-acyltransferases (Nat)"/>
    <property type="match status" value="1"/>
</dbReference>
<feature type="domain" description="N-acetyltransferase" evidence="1">
    <location>
        <begin position="90"/>
        <end position="175"/>
    </location>
</feature>
<dbReference type="RefSeq" id="WP_015798056.1">
    <property type="nucleotide sequence ID" value="NC_013124.1"/>
</dbReference>
<organism evidence="2 3">
    <name type="scientific">Acidimicrobium ferrooxidans (strain DSM 10331 / JCM 15462 / NBRC 103882 / ICP)</name>
    <dbReference type="NCBI Taxonomy" id="525909"/>
    <lineage>
        <taxon>Bacteria</taxon>
        <taxon>Bacillati</taxon>
        <taxon>Actinomycetota</taxon>
        <taxon>Acidimicrobiia</taxon>
        <taxon>Acidimicrobiales</taxon>
        <taxon>Acidimicrobiaceae</taxon>
        <taxon>Acidimicrobium</taxon>
    </lineage>
</organism>
<dbReference type="Proteomes" id="UP000000771">
    <property type="component" value="Chromosome"/>
</dbReference>
<dbReference type="InterPro" id="IPR000182">
    <property type="entry name" value="GNAT_dom"/>
</dbReference>
<evidence type="ECO:0000259" key="1">
    <source>
        <dbReference type="Pfam" id="PF13302"/>
    </source>
</evidence>
<dbReference type="GO" id="GO:1990189">
    <property type="term" value="F:protein N-terminal-serine acetyltransferase activity"/>
    <property type="evidence" value="ECO:0007669"/>
    <property type="project" value="TreeGrafter"/>
</dbReference>
<dbReference type="PANTHER" id="PTHR43441:SF11">
    <property type="entry name" value="RIBOSOMAL-PROTEIN-SERINE ACETYLTRANSFERASE"/>
    <property type="match status" value="1"/>
</dbReference>
<evidence type="ECO:0000313" key="3">
    <source>
        <dbReference type="Proteomes" id="UP000000771"/>
    </source>
</evidence>
<dbReference type="Gene3D" id="3.40.630.30">
    <property type="match status" value="1"/>
</dbReference>
<dbReference type="eggNOG" id="COG1670">
    <property type="taxonomic scope" value="Bacteria"/>
</dbReference>
<dbReference type="InterPro" id="IPR051908">
    <property type="entry name" value="Ribosomal_N-acetyltransferase"/>
</dbReference>
<dbReference type="HOGENOM" id="CLU_106319_1_0_11"/>
<reference evidence="2 3" key="1">
    <citation type="journal article" date="2009" name="Stand. Genomic Sci.">
        <title>Complete genome sequence of Acidimicrobium ferrooxidans type strain (ICP).</title>
        <authorList>
            <person name="Clum A."/>
            <person name="Nolan M."/>
            <person name="Lang E."/>
            <person name="Glavina Del Rio T."/>
            <person name="Tice H."/>
            <person name="Copeland A."/>
            <person name="Cheng J.F."/>
            <person name="Lucas S."/>
            <person name="Chen F."/>
            <person name="Bruce D."/>
            <person name="Goodwin L."/>
            <person name="Pitluck S."/>
            <person name="Ivanova N."/>
            <person name="Mavrommatis K."/>
            <person name="Mikhailova N."/>
            <person name="Pati A."/>
            <person name="Chen A."/>
            <person name="Palaniappan K."/>
            <person name="Goker M."/>
            <person name="Spring S."/>
            <person name="Land M."/>
            <person name="Hauser L."/>
            <person name="Chang Y.J."/>
            <person name="Jeffries C.C."/>
            <person name="Chain P."/>
            <person name="Bristow J."/>
            <person name="Eisen J.A."/>
            <person name="Markowitz V."/>
            <person name="Hugenholtz P."/>
            <person name="Kyrpides N.C."/>
            <person name="Klenk H.P."/>
            <person name="Lapidus A."/>
        </authorList>
    </citation>
    <scope>NUCLEOTIDE SEQUENCE [LARGE SCALE GENOMIC DNA]</scope>
    <source>
        <strain evidence="3">DSM 10331 / JCM 15462 / NBRC 103882 / ICP</strain>
    </source>
</reference>
<protein>
    <submittedName>
        <fullName evidence="2">GCN5-related N-acetyltransferase</fullName>
    </submittedName>
</protein>
<accession>C7LXV3</accession>
<dbReference type="GO" id="GO:0008999">
    <property type="term" value="F:protein-N-terminal-alanine acetyltransferase activity"/>
    <property type="evidence" value="ECO:0007669"/>
    <property type="project" value="TreeGrafter"/>
</dbReference>
<dbReference type="Pfam" id="PF13302">
    <property type="entry name" value="Acetyltransf_3"/>
    <property type="match status" value="1"/>
</dbReference>
<dbReference type="OrthoDB" id="3466127at2"/>
<dbReference type="STRING" id="525909.Afer_0607"/>
<keyword evidence="2" id="KW-0808">Transferase</keyword>
<dbReference type="PANTHER" id="PTHR43441">
    <property type="entry name" value="RIBOSOMAL-PROTEIN-SERINE ACETYLTRANSFERASE"/>
    <property type="match status" value="1"/>
</dbReference>
<name>C7LXV3_ACIFD</name>
<evidence type="ECO:0000313" key="2">
    <source>
        <dbReference type="EMBL" id="ACU53561.1"/>
    </source>
</evidence>
<sequence>MPIDPNHPLVHFAPELGVAIRTPVVTLASPTMDELARLAERAGEGIHAPDAMPFSTAWTRGSADEVASRVVRHWLRTVGANEATPIATLPFVVFHPTEGPIGVQDLVLARGWPSLATVSTGSWLTAAAQGRGIGTWMRRAVLTLAFRHLGAARAETTAHADNLASRRVSEKVGYREVGTSIALVEGRERLLVHYRLERGDVEDDPSIIVTGLGPEVLKRLMAIPAT</sequence>
<keyword evidence="3" id="KW-1185">Reference proteome</keyword>
<dbReference type="EMBL" id="CP001631">
    <property type="protein sequence ID" value="ACU53561.1"/>
    <property type="molecule type" value="Genomic_DNA"/>
</dbReference>